<dbReference type="PANTHER" id="PTHR13483">
    <property type="entry name" value="BOX C_D SNORNA PROTEIN 1-RELATED"/>
    <property type="match status" value="1"/>
</dbReference>
<dbReference type="GO" id="GO:0005634">
    <property type="term" value="C:nucleus"/>
    <property type="evidence" value="ECO:0007669"/>
    <property type="project" value="TreeGrafter"/>
</dbReference>
<dbReference type="GO" id="GO:0000492">
    <property type="term" value="P:box C/D snoRNP assembly"/>
    <property type="evidence" value="ECO:0007669"/>
    <property type="project" value="TreeGrafter"/>
</dbReference>
<dbReference type="GO" id="GO:0008270">
    <property type="term" value="F:zinc ion binding"/>
    <property type="evidence" value="ECO:0007669"/>
    <property type="project" value="UniProtKB-UniRule"/>
</dbReference>
<keyword evidence="6 11" id="KW-0863">Zinc-finger</keyword>
<comment type="similarity">
    <text evidence="2">Belongs to the histone H3 family.</text>
</comment>
<feature type="domain" description="HIT-type" evidence="13">
    <location>
        <begin position="56"/>
        <end position="89"/>
    </location>
</feature>
<evidence type="ECO:0000313" key="15">
    <source>
        <dbReference type="Proteomes" id="UP000307169"/>
    </source>
</evidence>
<dbReference type="Pfam" id="PF04438">
    <property type="entry name" value="zf-HIT"/>
    <property type="match status" value="1"/>
</dbReference>
<organism evidence="14 15">
    <name type="scientific">Wallemia mellicola</name>
    <dbReference type="NCBI Taxonomy" id="1708541"/>
    <lineage>
        <taxon>Eukaryota</taxon>
        <taxon>Fungi</taxon>
        <taxon>Dikarya</taxon>
        <taxon>Basidiomycota</taxon>
        <taxon>Wallemiomycotina</taxon>
        <taxon>Wallemiomycetes</taxon>
        <taxon>Wallemiales</taxon>
        <taxon>Wallemiaceae</taxon>
        <taxon>Wallemia</taxon>
    </lineage>
</organism>
<comment type="caution">
    <text evidence="14">The sequence shown here is derived from an EMBL/GenBank/DDBJ whole genome shotgun (WGS) entry which is preliminary data.</text>
</comment>
<name>A0A4T0NIW1_9BASI</name>
<dbReference type="InterPro" id="IPR000164">
    <property type="entry name" value="Histone_H3/CENP-A"/>
</dbReference>
<comment type="function">
    <text evidence="9">Required for box C/D snoRNAs accumulation involved in snoRNA processing, snoRNA transport to the nucleolus and ribosome biogenesis.</text>
</comment>
<dbReference type="GO" id="GO:0046982">
    <property type="term" value="F:protein heterodimerization activity"/>
    <property type="evidence" value="ECO:0007669"/>
    <property type="project" value="InterPro"/>
</dbReference>
<keyword evidence="4" id="KW-0597">Phosphoprotein</keyword>
<dbReference type="SMART" id="SM00428">
    <property type="entry name" value="H3"/>
    <property type="match status" value="1"/>
</dbReference>
<gene>
    <name evidence="14" type="ORF">E3Q17_03609</name>
</gene>
<dbReference type="InterPro" id="IPR057721">
    <property type="entry name" value="BCD1_alpha/beta"/>
</dbReference>
<evidence type="ECO:0000256" key="2">
    <source>
        <dbReference type="ARBA" id="ARBA00010343"/>
    </source>
</evidence>
<dbReference type="GO" id="GO:0070761">
    <property type="term" value="C:pre-snoRNP complex"/>
    <property type="evidence" value="ECO:0007669"/>
    <property type="project" value="TreeGrafter"/>
</dbReference>
<dbReference type="GO" id="GO:0048254">
    <property type="term" value="P:snoRNA localization"/>
    <property type="evidence" value="ECO:0007669"/>
    <property type="project" value="TreeGrafter"/>
</dbReference>
<keyword evidence="3" id="KW-0158">Chromosome</keyword>
<feature type="compositionally biased region" description="Acidic residues" evidence="12">
    <location>
        <begin position="309"/>
        <end position="318"/>
    </location>
</feature>
<dbReference type="Gene3D" id="3.30.60.190">
    <property type="match status" value="1"/>
</dbReference>
<dbReference type="InterPro" id="IPR007529">
    <property type="entry name" value="Znf_HIT"/>
</dbReference>
<feature type="region of interest" description="Disordered" evidence="12">
    <location>
        <begin position="277"/>
        <end position="318"/>
    </location>
</feature>
<dbReference type="EMBL" id="SPRH01000054">
    <property type="protein sequence ID" value="TIB97000.1"/>
    <property type="molecule type" value="Genomic_DNA"/>
</dbReference>
<evidence type="ECO:0000256" key="4">
    <source>
        <dbReference type="ARBA" id="ARBA00022553"/>
    </source>
</evidence>
<sequence length="318" mass="36080">MALQEASEAYLVSLFEDTNLAAIHAKRVTIQPKDVQLARRLRELPSTMFSEETSLCEVCGAISKYKCPRCELRSCSVGCSRLHKERTGCNGERDKTAYIPMKDYKHMHLVNDFTLLEEKKRLVEELGKGASKSIHPNQQQRQHYKTNELIRTYANEGVELLLSPQGMERRRKDHTFFDTRAGELKMTCDIVEGDNIRVVHQVLQSMTIQSILKQKLNMDDISCLHTYIKSQDGRNIKAEHSEEIIETLRGTTVIDYPVLVLSSTPLDKRWRTEEHMKFDNDSDDSDSSISSSSSSDSDSSDSDLSGIADDADITIDIN</sequence>
<keyword evidence="7" id="KW-0862">Zinc</keyword>
<dbReference type="Pfam" id="PF25790">
    <property type="entry name" value="BCD1"/>
    <property type="match status" value="1"/>
</dbReference>
<reference evidence="14 15" key="1">
    <citation type="submission" date="2019-03" db="EMBL/GenBank/DDBJ databases">
        <title>Sequencing 25 genomes of Wallemia mellicola.</title>
        <authorList>
            <person name="Gostincar C."/>
        </authorList>
    </citation>
    <scope>NUCLEOTIDE SEQUENCE [LARGE SCALE GENOMIC DNA]</scope>
    <source>
        <strain evidence="14 15">EXF-1262</strain>
    </source>
</reference>
<dbReference type="PRINTS" id="PR00622">
    <property type="entry name" value="HISTONEH3"/>
</dbReference>
<evidence type="ECO:0000256" key="1">
    <source>
        <dbReference type="ARBA" id="ARBA00004286"/>
    </source>
</evidence>
<evidence type="ECO:0000256" key="3">
    <source>
        <dbReference type="ARBA" id="ARBA00022454"/>
    </source>
</evidence>
<dbReference type="Gene3D" id="1.10.20.10">
    <property type="entry name" value="Histone, subunit A"/>
    <property type="match status" value="1"/>
</dbReference>
<comment type="subcellular location">
    <subcellularLocation>
        <location evidence="1">Chromosome</location>
    </subcellularLocation>
</comment>
<accession>A0A4T0NIW1</accession>
<protein>
    <recommendedName>
        <fullName evidence="13">HIT-type domain-containing protein</fullName>
    </recommendedName>
</protein>
<evidence type="ECO:0000256" key="7">
    <source>
        <dbReference type="ARBA" id="ARBA00022833"/>
    </source>
</evidence>
<comment type="similarity">
    <text evidence="10">Belongs to the BCD1 family.</text>
</comment>
<dbReference type="PANTHER" id="PTHR13483:SF3">
    <property type="entry name" value="BOX C_D SNORNA PROTEIN 1"/>
    <property type="match status" value="1"/>
</dbReference>
<dbReference type="GO" id="GO:0003677">
    <property type="term" value="F:DNA binding"/>
    <property type="evidence" value="ECO:0007669"/>
    <property type="project" value="InterPro"/>
</dbReference>
<dbReference type="SUPFAM" id="SSF144232">
    <property type="entry name" value="HIT/MYND zinc finger-like"/>
    <property type="match status" value="1"/>
</dbReference>
<feature type="compositionally biased region" description="Low complexity" evidence="12">
    <location>
        <begin position="287"/>
        <end position="308"/>
    </location>
</feature>
<dbReference type="SUPFAM" id="SSF47113">
    <property type="entry name" value="Histone-fold"/>
    <property type="match status" value="1"/>
</dbReference>
<evidence type="ECO:0000256" key="11">
    <source>
        <dbReference type="PROSITE-ProRule" id="PRU00453"/>
    </source>
</evidence>
<dbReference type="GO" id="GO:0030527">
    <property type="term" value="F:structural constituent of chromatin"/>
    <property type="evidence" value="ECO:0007669"/>
    <property type="project" value="InterPro"/>
</dbReference>
<evidence type="ECO:0000259" key="13">
    <source>
        <dbReference type="PROSITE" id="PS51083"/>
    </source>
</evidence>
<evidence type="ECO:0000256" key="12">
    <source>
        <dbReference type="SAM" id="MobiDB-lite"/>
    </source>
</evidence>
<evidence type="ECO:0000256" key="10">
    <source>
        <dbReference type="ARBA" id="ARBA00049654"/>
    </source>
</evidence>
<dbReference type="CDD" id="cd23023">
    <property type="entry name" value="zf-HIT_BCD1"/>
    <property type="match status" value="1"/>
</dbReference>
<proteinExistence type="inferred from homology"/>
<evidence type="ECO:0000313" key="14">
    <source>
        <dbReference type="EMBL" id="TIB97000.1"/>
    </source>
</evidence>
<dbReference type="GO" id="GO:0000463">
    <property type="term" value="P:maturation of LSU-rRNA from tricistronic rRNA transcript (SSU-rRNA, 5.8S rRNA, LSU-rRNA)"/>
    <property type="evidence" value="ECO:0007669"/>
    <property type="project" value="TreeGrafter"/>
</dbReference>
<dbReference type="InterPro" id="IPR009072">
    <property type="entry name" value="Histone-fold"/>
</dbReference>
<dbReference type="InterPro" id="IPR007125">
    <property type="entry name" value="H2A/H2B/H3"/>
</dbReference>
<evidence type="ECO:0000256" key="6">
    <source>
        <dbReference type="ARBA" id="ARBA00022771"/>
    </source>
</evidence>
<evidence type="ECO:0000256" key="9">
    <source>
        <dbReference type="ARBA" id="ARBA00049598"/>
    </source>
</evidence>
<keyword evidence="8" id="KW-0544">Nucleosome core</keyword>
<dbReference type="Pfam" id="PF00125">
    <property type="entry name" value="Histone"/>
    <property type="match status" value="1"/>
</dbReference>
<evidence type="ECO:0000256" key="5">
    <source>
        <dbReference type="ARBA" id="ARBA00022723"/>
    </source>
</evidence>
<dbReference type="InterPro" id="IPR051639">
    <property type="entry name" value="BCD1"/>
</dbReference>
<dbReference type="AlphaFoldDB" id="A0A4T0NIW1"/>
<dbReference type="GO" id="GO:0000786">
    <property type="term" value="C:nucleosome"/>
    <property type="evidence" value="ECO:0007669"/>
    <property type="project" value="UniProtKB-KW"/>
</dbReference>
<evidence type="ECO:0000256" key="8">
    <source>
        <dbReference type="ARBA" id="ARBA00023269"/>
    </source>
</evidence>
<dbReference type="Proteomes" id="UP000307169">
    <property type="component" value="Unassembled WGS sequence"/>
</dbReference>
<keyword evidence="5" id="KW-0479">Metal-binding</keyword>
<dbReference type="PROSITE" id="PS51083">
    <property type="entry name" value="ZF_HIT"/>
    <property type="match status" value="1"/>
</dbReference>
<keyword evidence="8" id="KW-0238">DNA-binding</keyword>